<proteinExistence type="predicted"/>
<dbReference type="CDD" id="cd01300">
    <property type="entry name" value="YtcJ_like"/>
    <property type="match status" value="1"/>
</dbReference>
<comment type="caution">
    <text evidence="3">The sequence shown here is derived from an EMBL/GenBank/DDBJ whole genome shotgun (WGS) entry which is preliminary data.</text>
</comment>
<dbReference type="InterPro" id="IPR013108">
    <property type="entry name" value="Amidohydro_3"/>
</dbReference>
<protein>
    <recommendedName>
        <fullName evidence="2">Amidohydrolase 3 domain-containing protein</fullName>
    </recommendedName>
</protein>
<dbReference type="SUPFAM" id="SSF51338">
    <property type="entry name" value="Composite domain of metallo-dependent hydrolases"/>
    <property type="match status" value="1"/>
</dbReference>
<keyword evidence="1" id="KW-0732">Signal</keyword>
<sequence>MRGASSSTSQVQREPVMRRPAQSALVGLALLTASGFCSAAFAAPKADLVFVNGKVITVDDKNTVAAGVAVVGNRIAAVGNVSAWRGPKTKVIDLKGRALLPGFIDAHSHVSGMANVEAHYINIQVPPLKDGAAVIARLKEAAAKLPPGAWLTGQGTYNQVMPSRAEIDAAFPDNPVDLQWSVHDHLINHKAATLMGMSKDFPDPPAGSTGRYERTAEGEVAIIRDAPAPWPKNKSPEFTPAELKEALRYILSDFYLKRGVTTVSDMSDMASYRAYADLKAEGRLPTRVRMNYMLRANPAPGVNVAADPAASPFAPLRAAGVTPGKGDDWLRSGAIKYILDGVWGTTAAVYKPVWEGAGTTWAPNNYGGASMTQAQLNDAVIMAAKDGWQVQIHANGDRAQDMVLTAYEAAQKAYPRPDPRYRIEHFGHFLVQDPQRTETRLKRMADDHVIPSPQPAFLWRLTDVNIKEPDVTFFALKTLIGRGFHPAGGVDTVGTQNFATYPMFSIARAVNRDTKYGSVVQPEEAISVMDGIRMFTTWAAYANFLEKTQGSIEVGKLADFVVLAQDPLSAPKAKLADIPVDMTIIDGKVAYQRR</sequence>
<dbReference type="InterPro" id="IPR032466">
    <property type="entry name" value="Metal_Hydrolase"/>
</dbReference>
<feature type="signal peptide" evidence="1">
    <location>
        <begin position="1"/>
        <end position="42"/>
    </location>
</feature>
<evidence type="ECO:0000259" key="2">
    <source>
        <dbReference type="Pfam" id="PF07969"/>
    </source>
</evidence>
<dbReference type="Gene3D" id="3.10.310.70">
    <property type="match status" value="1"/>
</dbReference>
<dbReference type="PANTHER" id="PTHR22642:SF2">
    <property type="entry name" value="PROTEIN LONG AFTER FAR-RED 3"/>
    <property type="match status" value="1"/>
</dbReference>
<dbReference type="SUPFAM" id="SSF51556">
    <property type="entry name" value="Metallo-dependent hydrolases"/>
    <property type="match status" value="1"/>
</dbReference>
<accession>A0A2W5V936</accession>
<dbReference type="AlphaFoldDB" id="A0A2W5V936"/>
<dbReference type="Gene3D" id="3.20.20.140">
    <property type="entry name" value="Metal-dependent hydrolases"/>
    <property type="match status" value="1"/>
</dbReference>
<feature type="domain" description="Amidohydrolase 3" evidence="2">
    <location>
        <begin position="90"/>
        <end position="591"/>
    </location>
</feature>
<gene>
    <name evidence="3" type="ORF">DI526_18555</name>
</gene>
<evidence type="ECO:0000256" key="1">
    <source>
        <dbReference type="SAM" id="SignalP"/>
    </source>
</evidence>
<dbReference type="Pfam" id="PF07969">
    <property type="entry name" value="Amidohydro_3"/>
    <property type="match status" value="1"/>
</dbReference>
<dbReference type="EMBL" id="QFQZ01000076">
    <property type="protein sequence ID" value="PZR31795.1"/>
    <property type="molecule type" value="Genomic_DNA"/>
</dbReference>
<name>A0A2W5V936_9CAUL</name>
<dbReference type="InterPro" id="IPR033932">
    <property type="entry name" value="YtcJ-like"/>
</dbReference>
<evidence type="ECO:0000313" key="3">
    <source>
        <dbReference type="EMBL" id="PZR31795.1"/>
    </source>
</evidence>
<reference evidence="3 4" key="1">
    <citation type="submission" date="2017-08" db="EMBL/GenBank/DDBJ databases">
        <title>Infants hospitalized years apart are colonized by the same room-sourced microbial strains.</title>
        <authorList>
            <person name="Brooks B."/>
            <person name="Olm M.R."/>
            <person name="Firek B.A."/>
            <person name="Baker R."/>
            <person name="Thomas B.C."/>
            <person name="Morowitz M.J."/>
            <person name="Banfield J.F."/>
        </authorList>
    </citation>
    <scope>NUCLEOTIDE SEQUENCE [LARGE SCALE GENOMIC DNA]</scope>
    <source>
        <strain evidence="3">S2_003_000_R2_4</strain>
    </source>
</reference>
<dbReference type="InterPro" id="IPR011059">
    <property type="entry name" value="Metal-dep_hydrolase_composite"/>
</dbReference>
<dbReference type="Gene3D" id="2.30.40.10">
    <property type="entry name" value="Urease, subunit C, domain 1"/>
    <property type="match status" value="1"/>
</dbReference>
<dbReference type="Proteomes" id="UP000249393">
    <property type="component" value="Unassembled WGS sequence"/>
</dbReference>
<dbReference type="PANTHER" id="PTHR22642">
    <property type="entry name" value="IMIDAZOLONEPROPIONASE"/>
    <property type="match status" value="1"/>
</dbReference>
<feature type="chain" id="PRO_5015881752" description="Amidohydrolase 3 domain-containing protein" evidence="1">
    <location>
        <begin position="43"/>
        <end position="594"/>
    </location>
</feature>
<evidence type="ECO:0000313" key="4">
    <source>
        <dbReference type="Proteomes" id="UP000249393"/>
    </source>
</evidence>
<organism evidence="3 4">
    <name type="scientific">Caulobacter segnis</name>
    <dbReference type="NCBI Taxonomy" id="88688"/>
    <lineage>
        <taxon>Bacteria</taxon>
        <taxon>Pseudomonadati</taxon>
        <taxon>Pseudomonadota</taxon>
        <taxon>Alphaproteobacteria</taxon>
        <taxon>Caulobacterales</taxon>
        <taxon>Caulobacteraceae</taxon>
        <taxon>Caulobacter</taxon>
    </lineage>
</organism>
<dbReference type="GO" id="GO:0016810">
    <property type="term" value="F:hydrolase activity, acting on carbon-nitrogen (but not peptide) bonds"/>
    <property type="evidence" value="ECO:0007669"/>
    <property type="project" value="InterPro"/>
</dbReference>